<evidence type="ECO:0000313" key="1">
    <source>
        <dbReference type="EMBL" id="KAJ4448080.1"/>
    </source>
</evidence>
<reference evidence="1 2" key="1">
    <citation type="journal article" date="2022" name="Allergy">
        <title>Genome assembly and annotation of Periplaneta americana reveal a comprehensive cockroach allergen profile.</title>
        <authorList>
            <person name="Wang L."/>
            <person name="Xiong Q."/>
            <person name="Saelim N."/>
            <person name="Wang L."/>
            <person name="Nong W."/>
            <person name="Wan A.T."/>
            <person name="Shi M."/>
            <person name="Liu X."/>
            <person name="Cao Q."/>
            <person name="Hui J.H.L."/>
            <person name="Sookrung N."/>
            <person name="Leung T.F."/>
            <person name="Tungtrongchitr A."/>
            <person name="Tsui S.K.W."/>
        </authorList>
    </citation>
    <scope>NUCLEOTIDE SEQUENCE [LARGE SCALE GENOMIC DNA]</scope>
    <source>
        <strain evidence="1">PWHHKU_190912</strain>
    </source>
</reference>
<name>A0ABQ8TRT8_PERAM</name>
<dbReference type="PANTHER" id="PTHR47027">
    <property type="entry name" value="REVERSE TRANSCRIPTASE DOMAIN-CONTAINING PROTEIN"/>
    <property type="match status" value="1"/>
</dbReference>
<sequence>MGESRNAYRMLVERPEGKRRRWEDDIKIDLRKVGYDDREWINLAKDRDRWRAYVRAAMNLRKINLRILNEAVEQVDSFKYLGYTISSNMSCSQEVKRRIAMPKEAFNRKRSIFCGFLEKELRKRPVKCFVWSVALYETERWTLRRSEEKRIEAFEM</sequence>
<dbReference type="Proteomes" id="UP001148838">
    <property type="component" value="Unassembled WGS sequence"/>
</dbReference>
<gene>
    <name evidence="1" type="ORF">ANN_10092</name>
</gene>
<accession>A0ABQ8TRT8</accession>
<evidence type="ECO:0000313" key="2">
    <source>
        <dbReference type="Proteomes" id="UP001148838"/>
    </source>
</evidence>
<organism evidence="1 2">
    <name type="scientific">Periplaneta americana</name>
    <name type="common">American cockroach</name>
    <name type="synonym">Blatta americana</name>
    <dbReference type="NCBI Taxonomy" id="6978"/>
    <lineage>
        <taxon>Eukaryota</taxon>
        <taxon>Metazoa</taxon>
        <taxon>Ecdysozoa</taxon>
        <taxon>Arthropoda</taxon>
        <taxon>Hexapoda</taxon>
        <taxon>Insecta</taxon>
        <taxon>Pterygota</taxon>
        <taxon>Neoptera</taxon>
        <taxon>Polyneoptera</taxon>
        <taxon>Dictyoptera</taxon>
        <taxon>Blattodea</taxon>
        <taxon>Blattoidea</taxon>
        <taxon>Blattidae</taxon>
        <taxon>Blattinae</taxon>
        <taxon>Periplaneta</taxon>
    </lineage>
</organism>
<comment type="caution">
    <text evidence="1">The sequence shown here is derived from an EMBL/GenBank/DDBJ whole genome shotgun (WGS) entry which is preliminary data.</text>
</comment>
<proteinExistence type="predicted"/>
<keyword evidence="2" id="KW-1185">Reference proteome</keyword>
<dbReference type="PANTHER" id="PTHR47027:SF8">
    <property type="entry name" value="RIBONUCLEASE H"/>
    <property type="match status" value="1"/>
</dbReference>
<protein>
    <submittedName>
        <fullName evidence="1">Uncharacterized protein</fullName>
    </submittedName>
</protein>
<dbReference type="EMBL" id="JAJSOF020000005">
    <property type="protein sequence ID" value="KAJ4448080.1"/>
    <property type="molecule type" value="Genomic_DNA"/>
</dbReference>